<name>A0A0C1Z3I6_9BACT</name>
<accession>A0A0C1Z3I6</accession>
<protein>
    <submittedName>
        <fullName evidence="4">BNR repeat domain protein</fullName>
    </submittedName>
</protein>
<dbReference type="Proteomes" id="UP000031599">
    <property type="component" value="Unassembled WGS sequence"/>
</dbReference>
<dbReference type="InterPro" id="IPR016186">
    <property type="entry name" value="C-type_lectin-like/link_sf"/>
</dbReference>
<reference evidence="4 5" key="1">
    <citation type="submission" date="2014-12" db="EMBL/GenBank/DDBJ databases">
        <title>Genome assembly of Enhygromyxa salina DSM 15201.</title>
        <authorList>
            <person name="Sharma G."/>
            <person name="Subramanian S."/>
        </authorList>
    </citation>
    <scope>NUCLEOTIDE SEQUENCE [LARGE SCALE GENOMIC DNA]</scope>
    <source>
        <strain evidence="4 5">DSM 15201</strain>
    </source>
</reference>
<gene>
    <name evidence="4" type="ORF">DB30_01837</name>
</gene>
<dbReference type="InterPro" id="IPR006969">
    <property type="entry name" value="Stig-like"/>
</dbReference>
<dbReference type="SUPFAM" id="SSF56436">
    <property type="entry name" value="C-type lectin-like"/>
    <property type="match status" value="1"/>
</dbReference>
<feature type="region of interest" description="Disordered" evidence="2">
    <location>
        <begin position="19"/>
        <end position="79"/>
    </location>
</feature>
<feature type="compositionally biased region" description="Low complexity" evidence="2">
    <location>
        <begin position="44"/>
        <end position="56"/>
    </location>
</feature>
<dbReference type="InterPro" id="IPR016187">
    <property type="entry name" value="CTDL_fold"/>
</dbReference>
<sequence>MSRVRVVVAAALMCGCTSPNPAFNDRQSAVDDESGDGPGDGDGDPSTGDGDPTTDTGDGDGDGDGDTTTTGDGDGDDTGSACQPELTDCDGLCVDLVSDPDNCGACGDTCGADQICMATDCVDVKYVFVTSTRSNGLLGGIAGATFICAEAAESANLPGEYAPWLSTADNYPDKYYSQVGPYVRTDLVVVAQSWADLVDGSIQAPIDRDESGAPMQPAPAEDCQLPYAVWTGTSNGGVYVEPNCTEWVNNGSQQEKHGVVGDAKGMSGWSAAQQCAQHCSAQLPIYCFQQ</sequence>
<organism evidence="4 5">
    <name type="scientific">Enhygromyxa salina</name>
    <dbReference type="NCBI Taxonomy" id="215803"/>
    <lineage>
        <taxon>Bacteria</taxon>
        <taxon>Pseudomonadati</taxon>
        <taxon>Myxococcota</taxon>
        <taxon>Polyangia</taxon>
        <taxon>Nannocystales</taxon>
        <taxon>Nannocystaceae</taxon>
        <taxon>Enhygromyxa</taxon>
    </lineage>
</organism>
<dbReference type="PROSITE" id="PS51257">
    <property type="entry name" value="PROKAR_LIPOPROTEIN"/>
    <property type="match status" value="1"/>
</dbReference>
<comment type="caution">
    <text evidence="4">The sequence shown here is derived from an EMBL/GenBank/DDBJ whole genome shotgun (WGS) entry which is preliminary data.</text>
</comment>
<feature type="chain" id="PRO_5002144480" evidence="3">
    <location>
        <begin position="25"/>
        <end position="290"/>
    </location>
</feature>
<feature type="signal peptide" evidence="3">
    <location>
        <begin position="1"/>
        <end position="24"/>
    </location>
</feature>
<evidence type="ECO:0000256" key="1">
    <source>
        <dbReference type="ARBA" id="ARBA00022729"/>
    </source>
</evidence>
<feature type="compositionally biased region" description="Acidic residues" evidence="2">
    <location>
        <begin position="30"/>
        <end position="43"/>
    </location>
</feature>
<keyword evidence="1 3" id="KW-0732">Signal</keyword>
<evidence type="ECO:0000313" key="5">
    <source>
        <dbReference type="Proteomes" id="UP000031599"/>
    </source>
</evidence>
<proteinExistence type="predicted"/>
<evidence type="ECO:0000256" key="3">
    <source>
        <dbReference type="SAM" id="SignalP"/>
    </source>
</evidence>
<dbReference type="AlphaFoldDB" id="A0A0C1Z3I6"/>
<dbReference type="RefSeq" id="WP_052558211.1">
    <property type="nucleotide sequence ID" value="NZ_JMCC02000147.1"/>
</dbReference>
<evidence type="ECO:0000256" key="2">
    <source>
        <dbReference type="SAM" id="MobiDB-lite"/>
    </source>
</evidence>
<dbReference type="EMBL" id="JMCC02000147">
    <property type="protein sequence ID" value="KIG12154.1"/>
    <property type="molecule type" value="Genomic_DNA"/>
</dbReference>
<dbReference type="Pfam" id="PF04885">
    <property type="entry name" value="Stig1"/>
    <property type="match status" value="1"/>
</dbReference>
<dbReference type="Gene3D" id="3.10.100.10">
    <property type="entry name" value="Mannose-Binding Protein A, subunit A"/>
    <property type="match status" value="1"/>
</dbReference>
<evidence type="ECO:0000313" key="4">
    <source>
        <dbReference type="EMBL" id="KIG12154.1"/>
    </source>
</evidence>